<sequence>MPSVDPGCLIVHPSSGDVLCGTKRRVETACEGQQALATLTAEEYNKRRKAVEYLKFCEWQMFCITRRSTAYRTATNMRGL</sequence>
<dbReference type="AlphaFoldDB" id="A0AAV7RF76"/>
<evidence type="ECO:0000313" key="2">
    <source>
        <dbReference type="Proteomes" id="UP001066276"/>
    </source>
</evidence>
<comment type="caution">
    <text evidence="1">The sequence shown here is derived from an EMBL/GenBank/DDBJ whole genome shotgun (WGS) entry which is preliminary data.</text>
</comment>
<accession>A0AAV7RF76</accession>
<reference evidence="1" key="1">
    <citation type="journal article" date="2022" name="bioRxiv">
        <title>Sequencing and chromosome-scale assembly of the giantPleurodeles waltlgenome.</title>
        <authorList>
            <person name="Brown T."/>
            <person name="Elewa A."/>
            <person name="Iarovenko S."/>
            <person name="Subramanian E."/>
            <person name="Araus A.J."/>
            <person name="Petzold A."/>
            <person name="Susuki M."/>
            <person name="Suzuki K.-i.T."/>
            <person name="Hayashi T."/>
            <person name="Toyoda A."/>
            <person name="Oliveira C."/>
            <person name="Osipova E."/>
            <person name="Leigh N.D."/>
            <person name="Simon A."/>
            <person name="Yun M.H."/>
        </authorList>
    </citation>
    <scope>NUCLEOTIDE SEQUENCE</scope>
    <source>
        <strain evidence="1">20211129_DDA</strain>
        <tissue evidence="1">Liver</tissue>
    </source>
</reference>
<dbReference type="EMBL" id="JANPWB010000009">
    <property type="protein sequence ID" value="KAJ1150130.1"/>
    <property type="molecule type" value="Genomic_DNA"/>
</dbReference>
<gene>
    <name evidence="1" type="ORF">NDU88_002928</name>
</gene>
<organism evidence="1 2">
    <name type="scientific">Pleurodeles waltl</name>
    <name type="common">Iberian ribbed newt</name>
    <dbReference type="NCBI Taxonomy" id="8319"/>
    <lineage>
        <taxon>Eukaryota</taxon>
        <taxon>Metazoa</taxon>
        <taxon>Chordata</taxon>
        <taxon>Craniata</taxon>
        <taxon>Vertebrata</taxon>
        <taxon>Euteleostomi</taxon>
        <taxon>Amphibia</taxon>
        <taxon>Batrachia</taxon>
        <taxon>Caudata</taxon>
        <taxon>Salamandroidea</taxon>
        <taxon>Salamandridae</taxon>
        <taxon>Pleurodelinae</taxon>
        <taxon>Pleurodeles</taxon>
    </lineage>
</organism>
<evidence type="ECO:0000313" key="1">
    <source>
        <dbReference type="EMBL" id="KAJ1150130.1"/>
    </source>
</evidence>
<name>A0AAV7RF76_PLEWA</name>
<dbReference type="Proteomes" id="UP001066276">
    <property type="component" value="Chromosome 5"/>
</dbReference>
<proteinExistence type="predicted"/>
<keyword evidence="2" id="KW-1185">Reference proteome</keyword>
<protein>
    <submittedName>
        <fullName evidence="1">Uncharacterized protein</fullName>
    </submittedName>
</protein>